<dbReference type="RefSeq" id="WP_394412764.1">
    <property type="nucleotide sequence ID" value="NZ_JBIGIC010000008.1"/>
</dbReference>
<feature type="chain" id="PRO_5046716559" evidence="1">
    <location>
        <begin position="38"/>
        <end position="212"/>
    </location>
</feature>
<evidence type="ECO:0000256" key="1">
    <source>
        <dbReference type="SAM" id="SignalP"/>
    </source>
</evidence>
<keyword evidence="3" id="KW-1185">Reference proteome</keyword>
<keyword evidence="1" id="KW-0732">Signal</keyword>
<dbReference type="Proteomes" id="UP001606134">
    <property type="component" value="Unassembled WGS sequence"/>
</dbReference>
<feature type="signal peptide" evidence="1">
    <location>
        <begin position="1"/>
        <end position="37"/>
    </location>
</feature>
<evidence type="ECO:0000313" key="3">
    <source>
        <dbReference type="Proteomes" id="UP001606134"/>
    </source>
</evidence>
<accession>A0ABW7HEA0</accession>
<name>A0ABW7HEA0_9BURK</name>
<comment type="caution">
    <text evidence="2">The sequence shown here is derived from an EMBL/GenBank/DDBJ whole genome shotgun (WGS) entry which is preliminary data.</text>
</comment>
<proteinExistence type="predicted"/>
<organism evidence="2 3">
    <name type="scientific">Pelomonas candidula</name>
    <dbReference type="NCBI Taxonomy" id="3299025"/>
    <lineage>
        <taxon>Bacteria</taxon>
        <taxon>Pseudomonadati</taxon>
        <taxon>Pseudomonadota</taxon>
        <taxon>Betaproteobacteria</taxon>
        <taxon>Burkholderiales</taxon>
        <taxon>Sphaerotilaceae</taxon>
        <taxon>Roseateles</taxon>
    </lineage>
</organism>
<sequence>MAASPLLAQSKKEDFMNRLNKFLVATALGAMASATMAATPGAIAVDAPVGIALACDNVRNVAFLTLAPREVLERYAGVVRAMTGRTPTYGGAASFETAKRFVAEVQQKSKCASTTMAMSSQQGQPMPVYWSGDASMRYVVRADSMSDYDFTSPAAKVFGLDGASKDVKGLYWLEAYVAGQAPVMYGPYTLTPEYLRSGKGFVLPVDDVVASK</sequence>
<dbReference type="EMBL" id="JBIGIC010000008">
    <property type="protein sequence ID" value="MFG6488248.1"/>
    <property type="molecule type" value="Genomic_DNA"/>
</dbReference>
<protein>
    <submittedName>
        <fullName evidence="2">Uncharacterized protein</fullName>
    </submittedName>
</protein>
<reference evidence="2 3" key="1">
    <citation type="submission" date="2024-08" db="EMBL/GenBank/DDBJ databases">
        <authorList>
            <person name="Lu H."/>
        </authorList>
    </citation>
    <scope>NUCLEOTIDE SEQUENCE [LARGE SCALE GENOMIC DNA]</scope>
    <source>
        <strain evidence="2 3">BYS78W</strain>
    </source>
</reference>
<gene>
    <name evidence="2" type="ORF">ACG04R_16295</name>
</gene>
<evidence type="ECO:0000313" key="2">
    <source>
        <dbReference type="EMBL" id="MFG6488248.1"/>
    </source>
</evidence>